<sequence length="294" mass="31809">MFIVHKKYRLLLAVSNVLIGLFASICACAESCHFESKYIAQNFSINSGSFPVSREMNIGGIIDSYPVKSVGLNKTHCDASTKIEWKFSGYPLITANGSQDLYDSGVSGIGIRVNTQEHEAKIEFVKTENQTGSGMIKSGTLTAYMEGTAIYSYHLSNISFITPSCFLQKRDILVPMGKIESAEFSGINSTAGEREFTVELSCNTSTPLELVFGTSTLSGFGDVLDLDQDKNSASGVGLQVLYQNQPIPFNSSIKLGNTTDGTHSVSLKARYIQTGNRITAGKANATTTLDIIYP</sequence>
<comment type="subcellular location">
    <subcellularLocation>
        <location evidence="1">Fimbrium</location>
    </subcellularLocation>
</comment>
<feature type="signal peptide" evidence="4">
    <location>
        <begin position="1"/>
        <end position="29"/>
    </location>
</feature>
<dbReference type="SUPFAM" id="SSF49401">
    <property type="entry name" value="Bacterial adhesins"/>
    <property type="match status" value="1"/>
</dbReference>
<dbReference type="STRING" id="351656.Xvie_01150"/>
<organism evidence="6 7">
    <name type="scientific">Xenorhabdus vietnamensis</name>
    <dbReference type="NCBI Taxonomy" id="351656"/>
    <lineage>
        <taxon>Bacteria</taxon>
        <taxon>Pseudomonadati</taxon>
        <taxon>Pseudomonadota</taxon>
        <taxon>Gammaproteobacteria</taxon>
        <taxon>Enterobacterales</taxon>
        <taxon>Morganellaceae</taxon>
        <taxon>Xenorhabdus</taxon>
    </lineage>
</organism>
<dbReference type="InterPro" id="IPR000259">
    <property type="entry name" value="Adhesion_dom_fimbrial"/>
</dbReference>
<evidence type="ECO:0000256" key="4">
    <source>
        <dbReference type="SAM" id="SignalP"/>
    </source>
</evidence>
<dbReference type="EMBL" id="MUBJ01000004">
    <property type="protein sequence ID" value="OTA17305.1"/>
    <property type="molecule type" value="Genomic_DNA"/>
</dbReference>
<dbReference type="InterPro" id="IPR036937">
    <property type="entry name" value="Adhesion_dom_fimbrial_sf"/>
</dbReference>
<dbReference type="OrthoDB" id="8970968at2"/>
<proteinExistence type="inferred from homology"/>
<evidence type="ECO:0000313" key="6">
    <source>
        <dbReference type="EMBL" id="OTA17305.1"/>
    </source>
</evidence>
<feature type="domain" description="Fimbrial-type adhesion" evidence="5">
    <location>
        <begin position="162"/>
        <end position="293"/>
    </location>
</feature>
<evidence type="ECO:0000313" key="7">
    <source>
        <dbReference type="Proteomes" id="UP000194350"/>
    </source>
</evidence>
<gene>
    <name evidence="6" type="ORF">Xvie_01150</name>
</gene>
<dbReference type="Pfam" id="PF00419">
    <property type="entry name" value="Fimbrial"/>
    <property type="match status" value="1"/>
</dbReference>
<dbReference type="InterPro" id="IPR008966">
    <property type="entry name" value="Adhesion_dom_sf"/>
</dbReference>
<dbReference type="PANTHER" id="PTHR33420">
    <property type="entry name" value="FIMBRIAL SUBUNIT ELFA-RELATED"/>
    <property type="match status" value="1"/>
</dbReference>
<evidence type="ECO:0000259" key="5">
    <source>
        <dbReference type="Pfam" id="PF00419"/>
    </source>
</evidence>
<evidence type="ECO:0000256" key="2">
    <source>
        <dbReference type="ARBA" id="ARBA00006671"/>
    </source>
</evidence>
<reference evidence="6 7" key="1">
    <citation type="submission" date="2016-10" db="EMBL/GenBank/DDBJ databases">
        <title>Systematic genetic and metabolomic analysis of Xenorhabdus and Photorhabdus spp., highlights the requirements for a dual symbiotic and pathogenic life style.</title>
        <authorList>
            <person name="Tobias N.J."/>
            <person name="Wolff H."/>
            <person name="Djahanschiri B."/>
            <person name="Pidot S.J."/>
            <person name="Stinear T.P."/>
            <person name="Ebersberger I."/>
            <person name="Bode H.B."/>
        </authorList>
    </citation>
    <scope>NUCLEOTIDE SEQUENCE [LARGE SCALE GENOMIC DNA]</scope>
    <source>
        <strain evidence="6 7">DSM 22392</strain>
    </source>
</reference>
<accession>A0A1Y2SEV0</accession>
<dbReference type="Proteomes" id="UP000194350">
    <property type="component" value="Unassembled WGS sequence"/>
</dbReference>
<dbReference type="GO" id="GO:0009289">
    <property type="term" value="C:pilus"/>
    <property type="evidence" value="ECO:0007669"/>
    <property type="project" value="UniProtKB-SubCell"/>
</dbReference>
<evidence type="ECO:0000256" key="1">
    <source>
        <dbReference type="ARBA" id="ARBA00004561"/>
    </source>
</evidence>
<protein>
    <submittedName>
        <fullName evidence="6">Fimbrial adhesin protein</fullName>
    </submittedName>
</protein>
<dbReference type="AlphaFoldDB" id="A0A1Y2SEV0"/>
<dbReference type="Gene3D" id="2.60.40.1090">
    <property type="entry name" value="Fimbrial-type adhesion domain"/>
    <property type="match status" value="1"/>
</dbReference>
<dbReference type="InterPro" id="IPR050263">
    <property type="entry name" value="Bact_Fimbrial_Adh_Pro"/>
</dbReference>
<keyword evidence="4" id="KW-0732">Signal</keyword>
<keyword evidence="3" id="KW-0281">Fimbrium</keyword>
<evidence type="ECO:0000256" key="3">
    <source>
        <dbReference type="ARBA" id="ARBA00023263"/>
    </source>
</evidence>
<comment type="caution">
    <text evidence="6">The sequence shown here is derived from an EMBL/GenBank/DDBJ whole genome shotgun (WGS) entry which is preliminary data.</text>
</comment>
<dbReference type="RefSeq" id="WP_086108390.1">
    <property type="nucleotide sequence ID" value="NZ_CAWNGD010000084.1"/>
</dbReference>
<comment type="similarity">
    <text evidence="2">Belongs to the fimbrial protein family.</text>
</comment>
<dbReference type="GO" id="GO:0043709">
    <property type="term" value="P:cell adhesion involved in single-species biofilm formation"/>
    <property type="evidence" value="ECO:0007669"/>
    <property type="project" value="TreeGrafter"/>
</dbReference>
<name>A0A1Y2SEV0_9GAMM</name>
<dbReference type="Gene3D" id="2.60.40.3310">
    <property type="match status" value="2"/>
</dbReference>
<dbReference type="PANTHER" id="PTHR33420:SF14">
    <property type="entry name" value="TYPE 1 FIMBRIN D-MANNOSE SPECIFIC ADHESIN"/>
    <property type="match status" value="1"/>
</dbReference>
<feature type="chain" id="PRO_5012576181" evidence="4">
    <location>
        <begin position="30"/>
        <end position="294"/>
    </location>
</feature>
<dbReference type="PROSITE" id="PS51257">
    <property type="entry name" value="PROKAR_LIPOPROTEIN"/>
    <property type="match status" value="1"/>
</dbReference>
<keyword evidence="7" id="KW-1185">Reference proteome</keyword>